<gene>
    <name evidence="10" type="ORF">METZ01_LOCUS349724</name>
</gene>
<evidence type="ECO:0000259" key="9">
    <source>
        <dbReference type="Pfam" id="PF13231"/>
    </source>
</evidence>
<dbReference type="EMBL" id="UINC01121594">
    <property type="protein sequence ID" value="SVC96870.1"/>
    <property type="molecule type" value="Genomic_DNA"/>
</dbReference>
<keyword evidence="3" id="KW-0328">Glycosyltransferase</keyword>
<reference evidence="10" key="1">
    <citation type="submission" date="2018-05" db="EMBL/GenBank/DDBJ databases">
        <authorList>
            <person name="Lanie J.A."/>
            <person name="Ng W.-L."/>
            <person name="Kazmierczak K.M."/>
            <person name="Andrzejewski T.M."/>
            <person name="Davidsen T.M."/>
            <person name="Wayne K.J."/>
            <person name="Tettelin H."/>
            <person name="Glass J.I."/>
            <person name="Rusch D."/>
            <person name="Podicherti R."/>
            <person name="Tsui H.-C.T."/>
            <person name="Winkler M.E."/>
        </authorList>
    </citation>
    <scope>NUCLEOTIDE SEQUENCE</scope>
</reference>
<keyword evidence="7 8" id="KW-0472">Membrane</keyword>
<feature type="transmembrane region" description="Helical" evidence="8">
    <location>
        <begin position="167"/>
        <end position="194"/>
    </location>
</feature>
<evidence type="ECO:0000256" key="2">
    <source>
        <dbReference type="ARBA" id="ARBA00022475"/>
    </source>
</evidence>
<dbReference type="AlphaFoldDB" id="A0A382RHI0"/>
<feature type="transmembrane region" description="Helical" evidence="8">
    <location>
        <begin position="143"/>
        <end position="161"/>
    </location>
</feature>
<dbReference type="PANTHER" id="PTHR33908:SF11">
    <property type="entry name" value="MEMBRANE PROTEIN"/>
    <property type="match status" value="1"/>
</dbReference>
<proteinExistence type="predicted"/>
<dbReference type="PANTHER" id="PTHR33908">
    <property type="entry name" value="MANNOSYLTRANSFERASE YKCB-RELATED"/>
    <property type="match status" value="1"/>
</dbReference>
<keyword evidence="4" id="KW-0808">Transferase</keyword>
<comment type="subcellular location">
    <subcellularLocation>
        <location evidence="1">Cell membrane</location>
        <topology evidence="1">Multi-pass membrane protein</topology>
    </subcellularLocation>
</comment>
<protein>
    <recommendedName>
        <fullName evidence="9">Glycosyltransferase RgtA/B/C/D-like domain-containing protein</fullName>
    </recommendedName>
</protein>
<evidence type="ECO:0000313" key="10">
    <source>
        <dbReference type="EMBL" id="SVC96870.1"/>
    </source>
</evidence>
<keyword evidence="6 8" id="KW-1133">Transmembrane helix</keyword>
<evidence type="ECO:0000256" key="5">
    <source>
        <dbReference type="ARBA" id="ARBA00022692"/>
    </source>
</evidence>
<evidence type="ECO:0000256" key="1">
    <source>
        <dbReference type="ARBA" id="ARBA00004651"/>
    </source>
</evidence>
<accession>A0A382RHI0</accession>
<evidence type="ECO:0000256" key="6">
    <source>
        <dbReference type="ARBA" id="ARBA00022989"/>
    </source>
</evidence>
<dbReference type="Pfam" id="PF13231">
    <property type="entry name" value="PMT_2"/>
    <property type="match status" value="1"/>
</dbReference>
<evidence type="ECO:0000256" key="7">
    <source>
        <dbReference type="ARBA" id="ARBA00023136"/>
    </source>
</evidence>
<sequence>MSSLIFLENFSKSKLILYFCLIILGGFIFRYLYFPFDIPLVLDSLGYFWYGMDLSVSGRFPIEHDLPNNLWPTLLSVFFNISNSEEFLDFMFIQRNLSVFFSVMTSVPIYFLAKRFVKKEFALIAPLFFIFEPRIIENSFSGITEPFFIFMVVSSLALFFSEQKRSILLSFALAGVFCLIRYEGLTMTFGMILILCFRFKKERKNLIYVFFAICIFLLVITPMSMVRIDTMGYDGIFSHVGTGIAHVSQETLQSSEISVKKFFPDV</sequence>
<dbReference type="GO" id="GO:0008610">
    <property type="term" value="P:lipid biosynthetic process"/>
    <property type="evidence" value="ECO:0007669"/>
    <property type="project" value="UniProtKB-ARBA"/>
</dbReference>
<feature type="transmembrane region" description="Helical" evidence="8">
    <location>
        <begin position="206"/>
        <end position="225"/>
    </location>
</feature>
<evidence type="ECO:0000256" key="3">
    <source>
        <dbReference type="ARBA" id="ARBA00022676"/>
    </source>
</evidence>
<name>A0A382RHI0_9ZZZZ</name>
<organism evidence="10">
    <name type="scientific">marine metagenome</name>
    <dbReference type="NCBI Taxonomy" id="408172"/>
    <lineage>
        <taxon>unclassified sequences</taxon>
        <taxon>metagenomes</taxon>
        <taxon>ecological metagenomes</taxon>
    </lineage>
</organism>
<evidence type="ECO:0000256" key="4">
    <source>
        <dbReference type="ARBA" id="ARBA00022679"/>
    </source>
</evidence>
<dbReference type="InterPro" id="IPR050297">
    <property type="entry name" value="LipidA_mod_glycosyltrf_83"/>
</dbReference>
<feature type="non-terminal residue" evidence="10">
    <location>
        <position position="266"/>
    </location>
</feature>
<feature type="transmembrane region" description="Helical" evidence="8">
    <location>
        <begin position="15"/>
        <end position="33"/>
    </location>
</feature>
<evidence type="ECO:0000256" key="8">
    <source>
        <dbReference type="SAM" id="Phobius"/>
    </source>
</evidence>
<dbReference type="GO" id="GO:0005886">
    <property type="term" value="C:plasma membrane"/>
    <property type="evidence" value="ECO:0007669"/>
    <property type="project" value="UniProtKB-SubCell"/>
</dbReference>
<feature type="domain" description="Glycosyltransferase RgtA/B/C/D-like" evidence="9">
    <location>
        <begin position="95"/>
        <end position="223"/>
    </location>
</feature>
<dbReference type="InterPro" id="IPR038731">
    <property type="entry name" value="RgtA/B/C-like"/>
</dbReference>
<keyword evidence="2" id="KW-1003">Cell membrane</keyword>
<dbReference type="GO" id="GO:0016763">
    <property type="term" value="F:pentosyltransferase activity"/>
    <property type="evidence" value="ECO:0007669"/>
    <property type="project" value="TreeGrafter"/>
</dbReference>
<keyword evidence="5 8" id="KW-0812">Transmembrane</keyword>